<dbReference type="Proteomes" id="UP000608024">
    <property type="component" value="Unassembled WGS sequence"/>
</dbReference>
<name>A0A918ZJQ8_9ACTN</name>
<organism evidence="1 2">
    <name type="scientific">Streptomyces longispororuber</name>
    <dbReference type="NCBI Taxonomy" id="68230"/>
    <lineage>
        <taxon>Bacteria</taxon>
        <taxon>Bacillati</taxon>
        <taxon>Actinomycetota</taxon>
        <taxon>Actinomycetes</taxon>
        <taxon>Kitasatosporales</taxon>
        <taxon>Streptomycetaceae</taxon>
        <taxon>Streptomyces</taxon>
    </lineage>
</organism>
<dbReference type="EMBL" id="BNBT01000029">
    <property type="protein sequence ID" value="GHE55230.1"/>
    <property type="molecule type" value="Genomic_DNA"/>
</dbReference>
<sequence length="62" mass="6809">MVMHEQELLARLPGQRVLVAQTDDGIRADWTRLPLGERRLAVVLRALAAWAGSDTIAVGTRS</sequence>
<dbReference type="AlphaFoldDB" id="A0A918ZJQ8"/>
<proteinExistence type="predicted"/>
<accession>A0A918ZJQ8</accession>
<gene>
    <name evidence="1" type="ORF">GCM10018785_25790</name>
</gene>
<reference evidence="1" key="1">
    <citation type="journal article" date="2014" name="Int. J. Syst. Evol. Microbiol.">
        <title>Complete genome sequence of Corynebacterium casei LMG S-19264T (=DSM 44701T), isolated from a smear-ripened cheese.</title>
        <authorList>
            <consortium name="US DOE Joint Genome Institute (JGI-PGF)"/>
            <person name="Walter F."/>
            <person name="Albersmeier A."/>
            <person name="Kalinowski J."/>
            <person name="Ruckert C."/>
        </authorList>
    </citation>
    <scope>NUCLEOTIDE SEQUENCE</scope>
    <source>
        <strain evidence="1">JCM 4784</strain>
    </source>
</reference>
<protein>
    <submittedName>
        <fullName evidence="1">Uncharacterized protein</fullName>
    </submittedName>
</protein>
<evidence type="ECO:0000313" key="2">
    <source>
        <dbReference type="Proteomes" id="UP000608024"/>
    </source>
</evidence>
<dbReference type="RefSeq" id="WP_190136032.1">
    <property type="nucleotide sequence ID" value="NZ_BNBT01000029.1"/>
</dbReference>
<comment type="caution">
    <text evidence="1">The sequence shown here is derived from an EMBL/GenBank/DDBJ whole genome shotgun (WGS) entry which is preliminary data.</text>
</comment>
<evidence type="ECO:0000313" key="1">
    <source>
        <dbReference type="EMBL" id="GHE55230.1"/>
    </source>
</evidence>
<keyword evidence="2" id="KW-1185">Reference proteome</keyword>
<reference evidence="1" key="2">
    <citation type="submission" date="2020-09" db="EMBL/GenBank/DDBJ databases">
        <authorList>
            <person name="Sun Q."/>
            <person name="Ohkuma M."/>
        </authorList>
    </citation>
    <scope>NUCLEOTIDE SEQUENCE</scope>
    <source>
        <strain evidence="1">JCM 4784</strain>
    </source>
</reference>